<comment type="subcellular location">
    <subcellularLocation>
        <location evidence="1">Nucleus</location>
    </subcellularLocation>
</comment>
<evidence type="ECO:0000256" key="14">
    <source>
        <dbReference type="SAM" id="Coils"/>
    </source>
</evidence>
<dbReference type="InterPro" id="IPR000722">
    <property type="entry name" value="RNA_pol_asu"/>
</dbReference>
<comment type="similarity">
    <text evidence="2 13">Belongs to the RNA polymerase beta' chain family.</text>
</comment>
<dbReference type="Gene3D" id="1.10.132.30">
    <property type="match status" value="1"/>
</dbReference>
<keyword evidence="7" id="KW-0479">Metal-binding</keyword>
<dbReference type="GO" id="GO:0005634">
    <property type="term" value="C:nucleus"/>
    <property type="evidence" value="ECO:0007669"/>
    <property type="project" value="UniProtKB-SubCell"/>
</dbReference>
<accession>A0A9D4VVA5</accession>
<keyword evidence="9" id="KW-0460">Magnesium</keyword>
<dbReference type="InterPro" id="IPR007081">
    <property type="entry name" value="RNA_pol_Rpb1_5"/>
</dbReference>
<dbReference type="Pfam" id="PF04997">
    <property type="entry name" value="RNA_pol_Rpb1_1"/>
    <property type="match status" value="2"/>
</dbReference>
<keyword evidence="6 13" id="KW-0548">Nucleotidyltransferase</keyword>
<gene>
    <name evidence="16" type="ORF">KIW84_076047</name>
</gene>
<dbReference type="PANTHER" id="PTHR48446:SF1">
    <property type="entry name" value="DNA-DIRECTED RNA POLYMERASE SUBUNIT BETA' N-TERMINAL SECTION"/>
    <property type="match status" value="1"/>
</dbReference>
<dbReference type="FunFam" id="3.30.1490.180:FF:000005">
    <property type="entry name" value="DNA-directed RNA polymerase subunit"/>
    <property type="match status" value="1"/>
</dbReference>
<dbReference type="Pfam" id="PF04983">
    <property type="entry name" value="RNA_pol_Rpb1_3"/>
    <property type="match status" value="1"/>
</dbReference>
<dbReference type="Pfam" id="PF05000">
    <property type="entry name" value="RNA_pol_Rpb1_4"/>
    <property type="match status" value="1"/>
</dbReference>
<proteinExistence type="inferred from homology"/>
<dbReference type="PANTHER" id="PTHR48446">
    <property type="entry name" value="DNA-DIRECTED RNA POLYMERASE SUBUNIT BETA' N-TERMINAL SECTION"/>
    <property type="match status" value="1"/>
</dbReference>
<evidence type="ECO:0000256" key="2">
    <source>
        <dbReference type="ARBA" id="ARBA00006460"/>
    </source>
</evidence>
<dbReference type="Gene3D" id="1.10.274.100">
    <property type="entry name" value="RNA polymerase Rpb1, domain 3"/>
    <property type="match status" value="1"/>
</dbReference>
<dbReference type="InterPro" id="IPR042102">
    <property type="entry name" value="RNA_pol_Rpb1_3_sf"/>
</dbReference>
<dbReference type="FunFam" id="1.10.150.390:FF:000004">
    <property type="entry name" value="DNA-directed RNA polymerase subunit"/>
    <property type="match status" value="1"/>
</dbReference>
<dbReference type="Pfam" id="PF04998">
    <property type="entry name" value="RNA_pol_Rpb1_5"/>
    <property type="match status" value="1"/>
</dbReference>
<dbReference type="EMBL" id="JAMSHJ010000007">
    <property type="protein sequence ID" value="KAI5391033.1"/>
    <property type="molecule type" value="Genomic_DNA"/>
</dbReference>
<feature type="coiled-coil region" evidence="14">
    <location>
        <begin position="437"/>
        <end position="467"/>
    </location>
</feature>
<evidence type="ECO:0000256" key="11">
    <source>
        <dbReference type="ARBA" id="ARBA00023242"/>
    </source>
</evidence>
<evidence type="ECO:0000313" key="17">
    <source>
        <dbReference type="Proteomes" id="UP001058974"/>
    </source>
</evidence>
<organism evidence="16 17">
    <name type="scientific">Pisum sativum</name>
    <name type="common">Garden pea</name>
    <name type="synonym">Lathyrus oleraceus</name>
    <dbReference type="NCBI Taxonomy" id="3888"/>
    <lineage>
        <taxon>Eukaryota</taxon>
        <taxon>Viridiplantae</taxon>
        <taxon>Streptophyta</taxon>
        <taxon>Embryophyta</taxon>
        <taxon>Tracheophyta</taxon>
        <taxon>Spermatophyta</taxon>
        <taxon>Magnoliopsida</taxon>
        <taxon>eudicotyledons</taxon>
        <taxon>Gunneridae</taxon>
        <taxon>Pentapetalae</taxon>
        <taxon>rosids</taxon>
        <taxon>fabids</taxon>
        <taxon>Fabales</taxon>
        <taxon>Fabaceae</taxon>
        <taxon>Papilionoideae</taxon>
        <taxon>50 kb inversion clade</taxon>
        <taxon>NPAAA clade</taxon>
        <taxon>Hologalegina</taxon>
        <taxon>IRL clade</taxon>
        <taxon>Fabeae</taxon>
        <taxon>Lathyrus</taxon>
    </lineage>
</organism>
<evidence type="ECO:0000256" key="10">
    <source>
        <dbReference type="ARBA" id="ARBA00023163"/>
    </source>
</evidence>
<dbReference type="Gene3D" id="1.10.150.390">
    <property type="match status" value="1"/>
</dbReference>
<comment type="function">
    <text evidence="13">DNA-dependent RNA polymerase catalyzes the transcription of DNA into RNA using the four ribonucleoside triphosphates as substrates.</text>
</comment>
<evidence type="ECO:0000256" key="12">
    <source>
        <dbReference type="ARBA" id="ARBA00048552"/>
    </source>
</evidence>
<dbReference type="Gene3D" id="4.10.860.120">
    <property type="entry name" value="RNA polymerase II, clamp domain"/>
    <property type="match status" value="1"/>
</dbReference>
<keyword evidence="5 13" id="KW-0808">Transferase</keyword>
<keyword evidence="14" id="KW-0175">Coiled coil</keyword>
<dbReference type="GO" id="GO:0003677">
    <property type="term" value="F:DNA binding"/>
    <property type="evidence" value="ECO:0007669"/>
    <property type="project" value="InterPro"/>
</dbReference>
<keyword evidence="10 13" id="KW-0804">Transcription</keyword>
<evidence type="ECO:0000256" key="4">
    <source>
        <dbReference type="ARBA" id="ARBA00022478"/>
    </source>
</evidence>
<dbReference type="SUPFAM" id="SSF64484">
    <property type="entry name" value="beta and beta-prime subunits of DNA dependent RNA-polymerase"/>
    <property type="match status" value="2"/>
</dbReference>
<dbReference type="CDD" id="cd02736">
    <property type="entry name" value="RNAP_III_Rpc1_C"/>
    <property type="match status" value="1"/>
</dbReference>
<reference evidence="16 17" key="1">
    <citation type="journal article" date="2022" name="Nat. Genet.">
        <title>Improved pea reference genome and pan-genome highlight genomic features and evolutionary characteristics.</title>
        <authorList>
            <person name="Yang T."/>
            <person name="Liu R."/>
            <person name="Luo Y."/>
            <person name="Hu S."/>
            <person name="Wang D."/>
            <person name="Wang C."/>
            <person name="Pandey M.K."/>
            <person name="Ge S."/>
            <person name="Xu Q."/>
            <person name="Li N."/>
            <person name="Li G."/>
            <person name="Huang Y."/>
            <person name="Saxena R.K."/>
            <person name="Ji Y."/>
            <person name="Li M."/>
            <person name="Yan X."/>
            <person name="He Y."/>
            <person name="Liu Y."/>
            <person name="Wang X."/>
            <person name="Xiang C."/>
            <person name="Varshney R.K."/>
            <person name="Ding H."/>
            <person name="Gao S."/>
            <person name="Zong X."/>
        </authorList>
    </citation>
    <scope>NUCLEOTIDE SEQUENCE [LARGE SCALE GENOMIC DNA]</scope>
    <source>
        <strain evidence="16 17">cv. Zhongwan 6</strain>
    </source>
</reference>
<dbReference type="Gene3D" id="3.30.1490.180">
    <property type="entry name" value="RNA polymerase ii"/>
    <property type="match status" value="1"/>
</dbReference>
<feature type="domain" description="RNA polymerase N-terminal" evidence="15">
    <location>
        <begin position="427"/>
        <end position="710"/>
    </location>
</feature>
<dbReference type="InterPro" id="IPR038120">
    <property type="entry name" value="Rpb1_funnel_sf"/>
</dbReference>
<keyword evidence="8" id="KW-0862">Zinc</keyword>
<dbReference type="Gramene" id="Psat07G0604700-T1">
    <property type="protein sequence ID" value="KAI5391033.1"/>
    <property type="gene ID" value="KIW84_076047"/>
</dbReference>
<dbReference type="Proteomes" id="UP001058974">
    <property type="component" value="Chromosome 7"/>
</dbReference>
<evidence type="ECO:0000256" key="1">
    <source>
        <dbReference type="ARBA" id="ARBA00004123"/>
    </source>
</evidence>
<keyword evidence="11" id="KW-0539">Nucleus</keyword>
<dbReference type="EC" id="2.7.7.6" evidence="13"/>
<evidence type="ECO:0000256" key="6">
    <source>
        <dbReference type="ARBA" id="ARBA00022695"/>
    </source>
</evidence>
<comment type="catalytic activity">
    <reaction evidence="12 13">
        <text>RNA(n) + a ribonucleoside 5'-triphosphate = RNA(n+1) + diphosphate</text>
        <dbReference type="Rhea" id="RHEA:21248"/>
        <dbReference type="Rhea" id="RHEA-COMP:14527"/>
        <dbReference type="Rhea" id="RHEA-COMP:17342"/>
        <dbReference type="ChEBI" id="CHEBI:33019"/>
        <dbReference type="ChEBI" id="CHEBI:61557"/>
        <dbReference type="ChEBI" id="CHEBI:140395"/>
        <dbReference type="EC" id="2.7.7.6"/>
    </reaction>
</comment>
<dbReference type="InterPro" id="IPR035697">
    <property type="entry name" value="RNAP_III_RPC1_N"/>
</dbReference>
<dbReference type="InterPro" id="IPR007066">
    <property type="entry name" value="RNA_pol_Rpb1_3"/>
</dbReference>
<dbReference type="GO" id="GO:0046872">
    <property type="term" value="F:metal ion binding"/>
    <property type="evidence" value="ECO:0007669"/>
    <property type="project" value="UniProtKB-KW"/>
</dbReference>
<protein>
    <recommendedName>
        <fullName evidence="13">DNA-directed RNA polymerase subunit</fullName>
        <ecNumber evidence="13">2.7.7.6</ecNumber>
    </recommendedName>
</protein>
<sequence length="1559" mass="173825">MNRPKSEGITFTKEPYIEDTGPRKIAGISFSTLSDTEIMKIGEVQVWKDAYYDPFKKPVPGGLLDSRLGPANKSLSCATCHGQYADCQGHYGYLPLVRPVFNVGFLSTIVKILKCICKRCACVFLDDDSRKKHLVKMRNPKLDGLQKMQLLESIIKKYKSVKAITCPRCGYINGSVKHNKSTMSIVHDCNNEVVAELQSALSDINNNRACNDLTSRVLDPLRVHYLFKAMLVEDCDLLYIEKPEKLIITNIAVPPIVIRPSVIMDGQRRKHGERARVLGHGELCEENINAARRATDPWVAIGTASSNIVKSEDLPKNWRGIDCVLIATPFNQGILIARYSITMSQLQLQSLDCESCQLETMSGLPSLAVFNHKSDPLFDVVHSNRSYPHHRDLISCLLVQLSVPPYIASTCLLMSFSLRMDLSFHRPLRPNLSLSNENDITEKLKKIIQANANLQQESEESSKFQENWLMLQFHVAQYINSDVKGGPNLNQTSKPLTGFIQRIKGKQGRFRSNLSGKRAEYTGRTVISPDPNLKITEVAIPIHMACILTYPERVTHHNIEKLRQCMRNGPDKYPGARLLKKAGGTSWNLKLSSRKRLADELKFGDIVDRHLEDGDIVLFNRQPSLHRMSMMSHRARIMPWRTLRFNESVCNPYNADFDGDEMNLHVPQTEEARTEALLLMTVQNNLCTPKNGEILVASTQDFLTSSFLITRKDTFYDRSTFSLICSYMGDGMDLIDLPTPAIIKPVELWSGKQLFSILLRPHANVRVYVNLTVKEKTHSSKLDDRKREMKTMCPNDGFVYFRNSELISGQLGKVTLGNGNKDGLFSVLLRDYKSDAAASSMNRLAKLSARWIGNHGFSIGIDDVQPKVILIHRKNETIDKGYDDCDRFIEDFDKGKLKLAAGCDAAQTLESSIFRTLNNLREATGKVCMQTLHWRNSPLIMSQCGSKGSPINICQMVACVGQQSVGGCRAANGFLDRSLPHFPKKAKTPAAKGFVRNSFYSGLSATEFFFHTMGGREGLVDTAVKTADTGYMSRRLMKALEDLFLHYDYTVRDTNGSIVQFCYGDDGMDPAGMEGKNGKPLNFDRLFLRSKAICPPEGDVILSSSDVSKLLQEKLSEVGMSNLVEKDASENDIMSEVGFSADFIKSLQSFVEKNTKLTETITEGDSTNLKNLSNFIPKISGISRRQLEVFLDICLSRYRFKKIEAGTPIGAIGAHSIGEPGTQMTLKTFHFAGVASMNVTLGVPRIIEIINGAPNIKTPIITAILERDDNANIARVVKGRIEKTNLGQVAKNIQVVYTSRSAAILISLDMKIIEDAHLNIDANTVKQSILRSGNLKLKSENIKVLDMKKLQVDARVANRSEILFQLNNLKNLLPSVVVKGVKTVERAVLEIKKDEKAETYNLLVEGKGLKEVMGIEGVNGHRTVSNHIIEMMNILGIEAARYCIIEQIQYTMKNHGMSIDVRHIMLLADMMTVRGQVLGMTRHGIQKMGRSALMLASFESSTDYLFDAALRGKGDPIDGVSDCIIMGKPIHIGTGMIEVQQRLEPPVLPRGAVPILSGV</sequence>
<evidence type="ECO:0000256" key="5">
    <source>
        <dbReference type="ARBA" id="ARBA00022679"/>
    </source>
</evidence>
<dbReference type="GO" id="GO:0003899">
    <property type="term" value="F:DNA-directed RNA polymerase activity"/>
    <property type="evidence" value="ECO:0007669"/>
    <property type="project" value="UniProtKB-EC"/>
</dbReference>
<evidence type="ECO:0000259" key="15">
    <source>
        <dbReference type="SMART" id="SM00663"/>
    </source>
</evidence>
<dbReference type="InterPro" id="IPR015700">
    <property type="entry name" value="RPC1"/>
</dbReference>
<dbReference type="CDD" id="cd02583">
    <property type="entry name" value="RNAP_III_RPC1_N"/>
    <property type="match status" value="1"/>
</dbReference>
<keyword evidence="4 13" id="KW-0240">DNA-directed RNA polymerase</keyword>
<dbReference type="GO" id="GO:0006351">
    <property type="term" value="P:DNA-templated transcription"/>
    <property type="evidence" value="ECO:0007669"/>
    <property type="project" value="InterPro"/>
</dbReference>
<keyword evidence="17" id="KW-1185">Reference proteome</keyword>
<dbReference type="Gene3D" id="6.20.50.80">
    <property type="match status" value="1"/>
</dbReference>
<dbReference type="InterPro" id="IPR044893">
    <property type="entry name" value="RNA_pol_Rpb1_clamp_domain"/>
</dbReference>
<name>A0A9D4VVA5_PEA</name>
<dbReference type="SMART" id="SM00663">
    <property type="entry name" value="RPOLA_N"/>
    <property type="match status" value="1"/>
</dbReference>
<dbReference type="InterPro" id="IPR006592">
    <property type="entry name" value="RNA_pol_N"/>
</dbReference>
<dbReference type="Gene3D" id="6.10.250.2940">
    <property type="match status" value="1"/>
</dbReference>
<dbReference type="InterPro" id="IPR007080">
    <property type="entry name" value="RNA_pol_Rpb1_1"/>
</dbReference>
<dbReference type="FunFam" id="1.10.274.100:FF:000007">
    <property type="entry name" value="DNA-directed RNA polymerase subunit"/>
    <property type="match status" value="1"/>
</dbReference>
<comment type="caution">
    <text evidence="16">The sequence shown here is derived from an EMBL/GenBank/DDBJ whole genome shotgun (WGS) entry which is preliminary data.</text>
</comment>
<evidence type="ECO:0000313" key="16">
    <source>
        <dbReference type="EMBL" id="KAI5391033.1"/>
    </source>
</evidence>
<evidence type="ECO:0000256" key="7">
    <source>
        <dbReference type="ARBA" id="ARBA00022723"/>
    </source>
</evidence>
<evidence type="ECO:0000256" key="9">
    <source>
        <dbReference type="ARBA" id="ARBA00022842"/>
    </source>
</evidence>
<dbReference type="Pfam" id="PF00623">
    <property type="entry name" value="RNA_pol_Rpb1_2"/>
    <property type="match status" value="1"/>
</dbReference>
<evidence type="ECO:0000256" key="13">
    <source>
        <dbReference type="RuleBase" id="RU004279"/>
    </source>
</evidence>
<comment type="subunit">
    <text evidence="3">Component of the RNA polymerase III (Pol III) complex consisting of 17 subunits.</text>
</comment>
<evidence type="ECO:0000256" key="3">
    <source>
        <dbReference type="ARBA" id="ARBA00011206"/>
    </source>
</evidence>
<dbReference type="GO" id="GO:0000428">
    <property type="term" value="C:DNA-directed RNA polymerase complex"/>
    <property type="evidence" value="ECO:0007669"/>
    <property type="project" value="UniProtKB-KW"/>
</dbReference>
<dbReference type="Gene3D" id="2.40.40.20">
    <property type="match status" value="1"/>
</dbReference>
<dbReference type="InterPro" id="IPR035698">
    <property type="entry name" value="RNAP_III_Rpc1_C"/>
</dbReference>
<dbReference type="InterPro" id="IPR007083">
    <property type="entry name" value="RNA_pol_Rpb1_4"/>
</dbReference>
<evidence type="ECO:0000256" key="8">
    <source>
        <dbReference type="ARBA" id="ARBA00022833"/>
    </source>
</evidence>
<dbReference type="FunFam" id="2.40.40.20:FF:000019">
    <property type="entry name" value="DNA-directed RNA polymerase II subunit RPB1"/>
    <property type="match status" value="1"/>
</dbReference>